<protein>
    <recommendedName>
        <fullName evidence="2">proline--tRNA ligase</fullName>
        <ecNumber evidence="2">6.1.1.15</ecNumber>
    </recommendedName>
    <alternativeName>
        <fullName evidence="8">Prolyl-tRNA synthetase</fullName>
    </alternativeName>
</protein>
<dbReference type="AlphaFoldDB" id="A0A8H2VCI3"/>
<dbReference type="InterPro" id="IPR036621">
    <property type="entry name" value="Anticodon-bd_dom_sf"/>
</dbReference>
<keyword evidence="12" id="KW-1185">Reference proteome</keyword>
<dbReference type="SUPFAM" id="SSF55681">
    <property type="entry name" value="Class II aaRS and biotin synthetases"/>
    <property type="match status" value="1"/>
</dbReference>
<dbReference type="NCBIfam" id="TIGR00409">
    <property type="entry name" value="proS_fam_II"/>
    <property type="match status" value="1"/>
</dbReference>
<reference evidence="11 12" key="1">
    <citation type="submission" date="2020-05" db="EMBL/GenBank/DDBJ databases">
        <authorList>
            <person name="Casaregola S."/>
            <person name="Devillers H."/>
            <person name="Grondin C."/>
        </authorList>
    </citation>
    <scope>NUCLEOTIDE SEQUENCE [LARGE SCALE GENOMIC DNA]</scope>
    <source>
        <strain evidence="11 12">CLIB 1767</strain>
    </source>
</reference>
<dbReference type="Gene3D" id="3.40.50.800">
    <property type="entry name" value="Anticodon-binding domain"/>
    <property type="match status" value="1"/>
</dbReference>
<evidence type="ECO:0000313" key="12">
    <source>
        <dbReference type="Proteomes" id="UP000644660"/>
    </source>
</evidence>
<evidence type="ECO:0000256" key="5">
    <source>
        <dbReference type="ARBA" id="ARBA00022840"/>
    </source>
</evidence>
<dbReference type="PRINTS" id="PR01046">
    <property type="entry name" value="TRNASYNTHPRO"/>
</dbReference>
<keyword evidence="6" id="KW-0648">Protein biosynthesis</keyword>
<comment type="similarity">
    <text evidence="1">Belongs to the class-II aminoacyl-tRNA synthetase family.</text>
</comment>
<keyword evidence="7 11" id="KW-0030">Aminoacyl-tRNA synthetase</keyword>
<evidence type="ECO:0000256" key="8">
    <source>
        <dbReference type="ARBA" id="ARBA00029731"/>
    </source>
</evidence>
<proteinExistence type="inferred from homology"/>
<dbReference type="Pfam" id="PF00587">
    <property type="entry name" value="tRNA-synt_2b"/>
    <property type="match status" value="1"/>
</dbReference>
<evidence type="ECO:0000256" key="2">
    <source>
        <dbReference type="ARBA" id="ARBA00012831"/>
    </source>
</evidence>
<comment type="caution">
    <text evidence="11">The sequence shown here is derived from an EMBL/GenBank/DDBJ whole genome shotgun (WGS) entry which is preliminary data.</text>
</comment>
<feature type="domain" description="Aminoacyl-transfer RNA synthetases class-II family profile" evidence="10">
    <location>
        <begin position="133"/>
        <end position="442"/>
    </location>
</feature>
<dbReference type="InterPro" id="IPR006195">
    <property type="entry name" value="aa-tRNA-synth_II"/>
</dbReference>
<evidence type="ECO:0000256" key="6">
    <source>
        <dbReference type="ARBA" id="ARBA00022917"/>
    </source>
</evidence>
<dbReference type="RefSeq" id="XP_041404790.1">
    <property type="nucleotide sequence ID" value="XM_041548856.1"/>
</dbReference>
<keyword evidence="3" id="KW-0436">Ligase</keyword>
<dbReference type="GO" id="GO:0006433">
    <property type="term" value="P:prolyl-tRNA aminoacylation"/>
    <property type="evidence" value="ECO:0007669"/>
    <property type="project" value="InterPro"/>
</dbReference>
<dbReference type="Gene3D" id="3.30.930.10">
    <property type="entry name" value="Bira Bifunctional Protein, Domain 2"/>
    <property type="match status" value="2"/>
</dbReference>
<evidence type="ECO:0000256" key="9">
    <source>
        <dbReference type="ARBA" id="ARBA00047671"/>
    </source>
</evidence>
<keyword evidence="4" id="KW-0547">Nucleotide-binding</keyword>
<dbReference type="GO" id="GO:0004827">
    <property type="term" value="F:proline-tRNA ligase activity"/>
    <property type="evidence" value="ECO:0007669"/>
    <property type="project" value="UniProtKB-EC"/>
</dbReference>
<dbReference type="InterPro" id="IPR002316">
    <property type="entry name" value="Pro-tRNA-ligase_IIa"/>
</dbReference>
<keyword evidence="5" id="KW-0067">ATP-binding</keyword>
<dbReference type="InterPro" id="IPR004500">
    <property type="entry name" value="Pro-tRNA-synth_IIa_bac-type"/>
</dbReference>
<sequence>MLKQRWFMRSLSTILPRAPLSKQILKSEPTAELLEKLCFFKKTQSGIFHMLPAGMKTTDKFIGIIQDKLQTNNDASLVSLSSLSPKSLWQTTDRWANSELFKLKDSKKNEYCLVATCEEDITELMKSFITSYKDMPALVYQVGKKYRDELRPRSGLLRAREFIMMDAYSFASDESDATRMFEDVNKTFLEIFQELKIPVVRAYADSGDIGGDQSIEYHLPLIGGESTILSCNNDSCKHVATDEKALSYPVEEGQFTGDVCVKYGLSEDHTTLVCYYYPKGRQINWNLAKLSVDDDIDSSLRDCSNQEITDLFQKENEDMMFTKVLRVMDSRINSRSNFPDFPLKSYLKNNFGQIDGVSIVTATDGEICGQCNEGTLVSTKSIEVAHTFNLDTKYSKPLSLKFMDRENNSTRLVKMGCYGIGVTRVIASIAELTRDIHGLRWPVAIAPWSVSIVSTPQGKNSETDKNYGKIVSLFKNKDPKLASNIMTNLNRTASMGTNISLSHSIGIPLTIIVGNKSWPRVEIEVRGRRWSGTDICKWEEEYPHLKEEYQWEVNNASPIDPYHEKHIVLHKHVVDVVKLLLQDL</sequence>
<evidence type="ECO:0000256" key="3">
    <source>
        <dbReference type="ARBA" id="ARBA00022598"/>
    </source>
</evidence>
<dbReference type="EMBL" id="CAEFZW010000002">
    <property type="protein sequence ID" value="CAB4252752.1"/>
    <property type="molecule type" value="Genomic_DNA"/>
</dbReference>
<dbReference type="GO" id="GO:0005524">
    <property type="term" value="F:ATP binding"/>
    <property type="evidence" value="ECO:0007669"/>
    <property type="project" value="UniProtKB-KW"/>
</dbReference>
<dbReference type="PANTHER" id="PTHR42753">
    <property type="entry name" value="MITOCHONDRIAL RIBOSOME PROTEIN L39/PROLYL-TRNA LIGASE FAMILY MEMBER"/>
    <property type="match status" value="1"/>
</dbReference>
<dbReference type="InterPro" id="IPR002314">
    <property type="entry name" value="aa-tRNA-synt_IIb"/>
</dbReference>
<evidence type="ECO:0000313" key="11">
    <source>
        <dbReference type="EMBL" id="CAB4252752.1"/>
    </source>
</evidence>
<dbReference type="OrthoDB" id="10267474at2759"/>
<evidence type="ECO:0000256" key="7">
    <source>
        <dbReference type="ARBA" id="ARBA00023146"/>
    </source>
</evidence>
<name>A0A8H2VCI3_9SACH</name>
<organism evidence="11 12">
    <name type="scientific">Maudiozyma barnettii</name>
    <dbReference type="NCBI Taxonomy" id="61262"/>
    <lineage>
        <taxon>Eukaryota</taxon>
        <taxon>Fungi</taxon>
        <taxon>Dikarya</taxon>
        <taxon>Ascomycota</taxon>
        <taxon>Saccharomycotina</taxon>
        <taxon>Saccharomycetes</taxon>
        <taxon>Saccharomycetales</taxon>
        <taxon>Saccharomycetaceae</taxon>
        <taxon>Maudiozyma</taxon>
    </lineage>
</organism>
<dbReference type="GO" id="GO:0005739">
    <property type="term" value="C:mitochondrion"/>
    <property type="evidence" value="ECO:0007669"/>
    <property type="project" value="TreeGrafter"/>
</dbReference>
<gene>
    <name evidence="11" type="ORF">KABA2_02S03542</name>
</gene>
<dbReference type="SUPFAM" id="SSF52954">
    <property type="entry name" value="Class II aaRS ABD-related"/>
    <property type="match status" value="1"/>
</dbReference>
<accession>A0A8H2VCI3</accession>
<dbReference type="Proteomes" id="UP000644660">
    <property type="component" value="Unassembled WGS sequence"/>
</dbReference>
<comment type="catalytic activity">
    <reaction evidence="9">
        <text>tRNA(Pro) + L-proline + ATP = L-prolyl-tRNA(Pro) + AMP + diphosphate</text>
        <dbReference type="Rhea" id="RHEA:14305"/>
        <dbReference type="Rhea" id="RHEA-COMP:9700"/>
        <dbReference type="Rhea" id="RHEA-COMP:9702"/>
        <dbReference type="ChEBI" id="CHEBI:30616"/>
        <dbReference type="ChEBI" id="CHEBI:33019"/>
        <dbReference type="ChEBI" id="CHEBI:60039"/>
        <dbReference type="ChEBI" id="CHEBI:78442"/>
        <dbReference type="ChEBI" id="CHEBI:78532"/>
        <dbReference type="ChEBI" id="CHEBI:456215"/>
        <dbReference type="EC" id="6.1.1.15"/>
    </reaction>
</comment>
<dbReference type="GeneID" id="64855887"/>
<dbReference type="PROSITE" id="PS50862">
    <property type="entry name" value="AA_TRNA_LIGASE_II"/>
    <property type="match status" value="1"/>
</dbReference>
<dbReference type="EC" id="6.1.1.15" evidence="2"/>
<evidence type="ECO:0000256" key="1">
    <source>
        <dbReference type="ARBA" id="ARBA00008226"/>
    </source>
</evidence>
<dbReference type="InterPro" id="IPR050062">
    <property type="entry name" value="Pro-tRNA_synthetase"/>
</dbReference>
<dbReference type="InterPro" id="IPR045864">
    <property type="entry name" value="aa-tRNA-synth_II/BPL/LPL"/>
</dbReference>
<evidence type="ECO:0000259" key="10">
    <source>
        <dbReference type="PROSITE" id="PS50862"/>
    </source>
</evidence>
<dbReference type="PANTHER" id="PTHR42753:SF2">
    <property type="entry name" value="PROLINE--TRNA LIGASE"/>
    <property type="match status" value="1"/>
</dbReference>
<evidence type="ECO:0000256" key="4">
    <source>
        <dbReference type="ARBA" id="ARBA00022741"/>
    </source>
</evidence>